<name>M2R4M6_CERS8</name>
<dbReference type="EMBL" id="KB445804">
    <property type="protein sequence ID" value="EMD33861.1"/>
    <property type="molecule type" value="Genomic_DNA"/>
</dbReference>
<dbReference type="OrthoDB" id="6077919at2759"/>
<evidence type="ECO:0000259" key="6">
    <source>
        <dbReference type="PROSITE" id="PS50157"/>
    </source>
</evidence>
<evidence type="ECO:0000256" key="5">
    <source>
        <dbReference type="PROSITE-ProRule" id="PRU00042"/>
    </source>
</evidence>
<dbReference type="Gene3D" id="3.30.160.60">
    <property type="entry name" value="Classic Zinc Finger"/>
    <property type="match status" value="3"/>
</dbReference>
<accession>M2R4M6</accession>
<sequence>MTYCDRCDRYFGSSRALKQHLENSGAHNICDDCNLDFSTWKGLKEHWVQSPRHDYCQRCDEHFSSQWELDEHYEDMHYYCELCNRIFDFELGLHEHRRQSHPGLYCISCKRMFANRNNLDQHLRSSVHQAKDHVCPGRGCKKAFVSRPALVLHWESGTCPSGITRDSLNQGVAKVDRGGIITNHARLLKGSESSGAVVSDTWATDLSWNGFAYECYICHRTFASLKAVNAHLRSPAHSEKIYRCPTQWYGCDQEFKMLSAFCQHVENGHCGVQKFKEGMNKVLDSLSSNMKRLTM</sequence>
<proteinExistence type="predicted"/>
<dbReference type="GO" id="GO:0005634">
    <property type="term" value="C:nucleus"/>
    <property type="evidence" value="ECO:0007669"/>
    <property type="project" value="UniProtKB-ARBA"/>
</dbReference>
<keyword evidence="3 5" id="KW-0863">Zinc-finger</keyword>
<feature type="domain" description="C2H2-type" evidence="6">
    <location>
        <begin position="213"/>
        <end position="238"/>
    </location>
</feature>
<gene>
    <name evidence="7" type="ORF">CERSUDRAFT_141132</name>
</gene>
<evidence type="ECO:0000256" key="1">
    <source>
        <dbReference type="ARBA" id="ARBA00022723"/>
    </source>
</evidence>
<dbReference type="InterPro" id="IPR036236">
    <property type="entry name" value="Znf_C2H2_sf"/>
</dbReference>
<evidence type="ECO:0000256" key="2">
    <source>
        <dbReference type="ARBA" id="ARBA00022737"/>
    </source>
</evidence>
<reference evidence="7 8" key="1">
    <citation type="journal article" date="2012" name="Proc. Natl. Acad. Sci. U.S.A.">
        <title>Comparative genomics of Ceriporiopsis subvermispora and Phanerochaete chrysosporium provide insight into selective ligninolysis.</title>
        <authorList>
            <person name="Fernandez-Fueyo E."/>
            <person name="Ruiz-Duenas F.J."/>
            <person name="Ferreira P."/>
            <person name="Floudas D."/>
            <person name="Hibbett D.S."/>
            <person name="Canessa P."/>
            <person name="Larrondo L.F."/>
            <person name="James T.Y."/>
            <person name="Seelenfreund D."/>
            <person name="Lobos S."/>
            <person name="Polanco R."/>
            <person name="Tello M."/>
            <person name="Honda Y."/>
            <person name="Watanabe T."/>
            <person name="Watanabe T."/>
            <person name="Ryu J.S."/>
            <person name="Kubicek C.P."/>
            <person name="Schmoll M."/>
            <person name="Gaskell J."/>
            <person name="Hammel K.E."/>
            <person name="St John F.J."/>
            <person name="Vanden Wymelenberg A."/>
            <person name="Sabat G."/>
            <person name="Splinter BonDurant S."/>
            <person name="Syed K."/>
            <person name="Yadav J.S."/>
            <person name="Doddapaneni H."/>
            <person name="Subramanian V."/>
            <person name="Lavin J.L."/>
            <person name="Oguiza J.A."/>
            <person name="Perez G."/>
            <person name="Pisabarro A.G."/>
            <person name="Ramirez L."/>
            <person name="Santoyo F."/>
            <person name="Master E."/>
            <person name="Coutinho P.M."/>
            <person name="Henrissat B."/>
            <person name="Lombard V."/>
            <person name="Magnuson J.K."/>
            <person name="Kuees U."/>
            <person name="Hori C."/>
            <person name="Igarashi K."/>
            <person name="Samejima M."/>
            <person name="Held B.W."/>
            <person name="Barry K.W."/>
            <person name="LaButti K.M."/>
            <person name="Lapidus A."/>
            <person name="Lindquist E.A."/>
            <person name="Lucas S.M."/>
            <person name="Riley R."/>
            <person name="Salamov A.A."/>
            <person name="Hoffmeister D."/>
            <person name="Schwenk D."/>
            <person name="Hadar Y."/>
            <person name="Yarden O."/>
            <person name="de Vries R.P."/>
            <person name="Wiebenga A."/>
            <person name="Stenlid J."/>
            <person name="Eastwood D."/>
            <person name="Grigoriev I.V."/>
            <person name="Berka R.M."/>
            <person name="Blanchette R.A."/>
            <person name="Kersten P."/>
            <person name="Martinez A.T."/>
            <person name="Vicuna R."/>
            <person name="Cullen D."/>
        </authorList>
    </citation>
    <scope>NUCLEOTIDE SEQUENCE [LARGE SCALE GENOMIC DNA]</scope>
    <source>
        <strain evidence="7 8">B</strain>
    </source>
</reference>
<dbReference type="PANTHER" id="PTHR19818">
    <property type="entry name" value="ZINC FINGER PROTEIN ZIC AND GLI"/>
    <property type="match status" value="1"/>
</dbReference>
<dbReference type="GO" id="GO:0045944">
    <property type="term" value="P:positive regulation of transcription by RNA polymerase II"/>
    <property type="evidence" value="ECO:0007669"/>
    <property type="project" value="UniProtKB-ARBA"/>
</dbReference>
<dbReference type="Pfam" id="PF12874">
    <property type="entry name" value="zf-met"/>
    <property type="match status" value="2"/>
</dbReference>
<dbReference type="Proteomes" id="UP000016930">
    <property type="component" value="Unassembled WGS sequence"/>
</dbReference>
<dbReference type="PANTHER" id="PTHR19818:SF139">
    <property type="entry name" value="PAIR-RULE PROTEIN ODD-PAIRED"/>
    <property type="match status" value="1"/>
</dbReference>
<dbReference type="InterPro" id="IPR050329">
    <property type="entry name" value="GLI_C2H2-zinc-finger"/>
</dbReference>
<evidence type="ECO:0000256" key="4">
    <source>
        <dbReference type="ARBA" id="ARBA00022833"/>
    </source>
</evidence>
<protein>
    <recommendedName>
        <fullName evidence="6">C2H2-type domain-containing protein</fullName>
    </recommendedName>
</protein>
<dbReference type="PROSITE" id="PS00028">
    <property type="entry name" value="ZINC_FINGER_C2H2_1"/>
    <property type="match status" value="3"/>
</dbReference>
<keyword evidence="8" id="KW-1185">Reference proteome</keyword>
<organism evidence="7 8">
    <name type="scientific">Ceriporiopsis subvermispora (strain B)</name>
    <name type="common">White-rot fungus</name>
    <name type="synonym">Gelatoporia subvermispora</name>
    <dbReference type="NCBI Taxonomy" id="914234"/>
    <lineage>
        <taxon>Eukaryota</taxon>
        <taxon>Fungi</taxon>
        <taxon>Dikarya</taxon>
        <taxon>Basidiomycota</taxon>
        <taxon>Agaricomycotina</taxon>
        <taxon>Agaricomycetes</taxon>
        <taxon>Polyporales</taxon>
        <taxon>Gelatoporiaceae</taxon>
        <taxon>Gelatoporia</taxon>
    </lineage>
</organism>
<dbReference type="SMART" id="SM00355">
    <property type="entry name" value="ZnF_C2H2"/>
    <property type="match status" value="8"/>
</dbReference>
<dbReference type="GO" id="GO:0000978">
    <property type="term" value="F:RNA polymerase II cis-regulatory region sequence-specific DNA binding"/>
    <property type="evidence" value="ECO:0007669"/>
    <property type="project" value="TreeGrafter"/>
</dbReference>
<dbReference type="SUPFAM" id="SSF57667">
    <property type="entry name" value="beta-beta-alpha zinc fingers"/>
    <property type="match status" value="2"/>
</dbReference>
<dbReference type="GO" id="GO:0008270">
    <property type="term" value="F:zinc ion binding"/>
    <property type="evidence" value="ECO:0007669"/>
    <property type="project" value="UniProtKB-KW"/>
</dbReference>
<evidence type="ECO:0000256" key="3">
    <source>
        <dbReference type="ARBA" id="ARBA00022771"/>
    </source>
</evidence>
<dbReference type="PROSITE" id="PS50157">
    <property type="entry name" value="ZINC_FINGER_C2H2_2"/>
    <property type="match status" value="3"/>
</dbReference>
<feature type="domain" description="C2H2-type" evidence="6">
    <location>
        <begin position="78"/>
        <end position="103"/>
    </location>
</feature>
<keyword evidence="1" id="KW-0479">Metal-binding</keyword>
<keyword evidence="4" id="KW-0862">Zinc</keyword>
<dbReference type="InterPro" id="IPR022755">
    <property type="entry name" value="Znf_C2H2_jaz"/>
</dbReference>
<dbReference type="AlphaFoldDB" id="M2R4M6"/>
<dbReference type="Pfam" id="PF12171">
    <property type="entry name" value="zf-C2H2_jaz"/>
    <property type="match status" value="1"/>
</dbReference>
<evidence type="ECO:0000313" key="8">
    <source>
        <dbReference type="Proteomes" id="UP000016930"/>
    </source>
</evidence>
<dbReference type="STRING" id="914234.M2R4M6"/>
<keyword evidence="2" id="KW-0677">Repeat</keyword>
<dbReference type="InterPro" id="IPR013087">
    <property type="entry name" value="Znf_C2H2_type"/>
</dbReference>
<dbReference type="GO" id="GO:0000981">
    <property type="term" value="F:DNA-binding transcription factor activity, RNA polymerase II-specific"/>
    <property type="evidence" value="ECO:0007669"/>
    <property type="project" value="TreeGrafter"/>
</dbReference>
<feature type="domain" description="C2H2-type" evidence="6">
    <location>
        <begin position="104"/>
        <end position="133"/>
    </location>
</feature>
<evidence type="ECO:0000313" key="7">
    <source>
        <dbReference type="EMBL" id="EMD33861.1"/>
    </source>
</evidence>
<dbReference type="HOGENOM" id="CLU_075838_1_1_1"/>